<comment type="caution">
    <text evidence="2">The sequence shown here is derived from an EMBL/GenBank/DDBJ whole genome shotgun (WGS) entry which is preliminary data.</text>
</comment>
<name>A0A9Q1QBV7_9CARY</name>
<dbReference type="EMBL" id="JAKOGI010000373">
    <property type="protein sequence ID" value="KAJ8435959.1"/>
    <property type="molecule type" value="Genomic_DNA"/>
</dbReference>
<feature type="compositionally biased region" description="Low complexity" evidence="1">
    <location>
        <begin position="174"/>
        <end position="183"/>
    </location>
</feature>
<gene>
    <name evidence="2" type="ORF">Cgig2_017497</name>
</gene>
<protein>
    <submittedName>
        <fullName evidence="2">Uncharacterized protein</fullName>
    </submittedName>
</protein>
<sequence length="652" mass="71282">MDLMLTFSDLKVRMQGSTSSRRGDHKRENVICPRCNIQGMRKVSHSSQKPGWVDEANPTLEKRLLSEIEIVKHELRELKMMFKILENVQSILAIHYPRYHHGHCLHHLLALNSPPHHYQTHQPRLFVVGIMNAHQNDASLPNQPSLFPNQSPPLLQVEKDSLERLQLENYGLQSSKSSSSSNEKFSDSSDPSDYHSLKSLSSLSSWSLSSSSACPEFSSTSLSNTSTSPICGWHNECASVSCKPTKSTITIPKSKSSLLISSNDSFLCSKSSSSSNEKFSDSSDPSDCHSIKSLSSLSSWSLSSPSVCPKFSCTSLSNTSTSPVCGWHNECTSKSCKPRKSTITIPKPKSFAGSEEPIVASFFFDGLGVACDLVKGLLGHYPHYHHGHHLNHLLAPNSPAHHYQRHQRRQFVVGIMNAHQNHASLPNQPSLFPNQSPSLSLSSLSSWSLSSSSACLEFPSTSLSNTSTLPVYGWHNECTSKSCKPTKSTITISKSKSSPGSEVPIVATFFFEGLGTACDLTKGLRGLQISEGLFCLIPSNDSFSSSKSSSSSNEKFSNFSGPSEFHSLKSLSSLSSWSRSSSFACPEFSTRSLSNTSTSPVCGWHNECTSKSYKPTKSTITIPKSKSSPASELSQIAKLTFPSLFQVHNLPC</sequence>
<proteinExistence type="predicted"/>
<dbReference type="Proteomes" id="UP001153076">
    <property type="component" value="Unassembled WGS sequence"/>
</dbReference>
<feature type="compositionally biased region" description="Basic and acidic residues" evidence="1">
    <location>
        <begin position="184"/>
        <end position="193"/>
    </location>
</feature>
<feature type="region of interest" description="Disordered" evidence="1">
    <location>
        <begin position="172"/>
        <end position="193"/>
    </location>
</feature>
<evidence type="ECO:0000256" key="1">
    <source>
        <dbReference type="SAM" id="MobiDB-lite"/>
    </source>
</evidence>
<reference evidence="2" key="1">
    <citation type="submission" date="2022-04" db="EMBL/GenBank/DDBJ databases">
        <title>Carnegiea gigantea Genome sequencing and assembly v2.</title>
        <authorList>
            <person name="Copetti D."/>
            <person name="Sanderson M.J."/>
            <person name="Burquez A."/>
            <person name="Wojciechowski M.F."/>
        </authorList>
    </citation>
    <scope>NUCLEOTIDE SEQUENCE</scope>
    <source>
        <strain evidence="2">SGP5-SGP5p</strain>
        <tissue evidence="2">Aerial part</tissue>
    </source>
</reference>
<accession>A0A9Q1QBV7</accession>
<keyword evidence="3" id="KW-1185">Reference proteome</keyword>
<evidence type="ECO:0000313" key="2">
    <source>
        <dbReference type="EMBL" id="KAJ8435959.1"/>
    </source>
</evidence>
<dbReference type="AlphaFoldDB" id="A0A9Q1QBV7"/>
<organism evidence="2 3">
    <name type="scientific">Carnegiea gigantea</name>
    <dbReference type="NCBI Taxonomy" id="171969"/>
    <lineage>
        <taxon>Eukaryota</taxon>
        <taxon>Viridiplantae</taxon>
        <taxon>Streptophyta</taxon>
        <taxon>Embryophyta</taxon>
        <taxon>Tracheophyta</taxon>
        <taxon>Spermatophyta</taxon>
        <taxon>Magnoliopsida</taxon>
        <taxon>eudicotyledons</taxon>
        <taxon>Gunneridae</taxon>
        <taxon>Pentapetalae</taxon>
        <taxon>Caryophyllales</taxon>
        <taxon>Cactineae</taxon>
        <taxon>Cactaceae</taxon>
        <taxon>Cactoideae</taxon>
        <taxon>Echinocereeae</taxon>
        <taxon>Carnegiea</taxon>
    </lineage>
</organism>
<evidence type="ECO:0000313" key="3">
    <source>
        <dbReference type="Proteomes" id="UP001153076"/>
    </source>
</evidence>